<evidence type="ECO:0000313" key="3">
    <source>
        <dbReference type="Proteomes" id="UP000244855"/>
    </source>
</evidence>
<keyword evidence="3" id="KW-1185">Reference proteome</keyword>
<proteinExistence type="predicted"/>
<organism evidence="2 3">
    <name type="scientific">Periconia macrospinosa</name>
    <dbReference type="NCBI Taxonomy" id="97972"/>
    <lineage>
        <taxon>Eukaryota</taxon>
        <taxon>Fungi</taxon>
        <taxon>Dikarya</taxon>
        <taxon>Ascomycota</taxon>
        <taxon>Pezizomycotina</taxon>
        <taxon>Dothideomycetes</taxon>
        <taxon>Pleosporomycetidae</taxon>
        <taxon>Pleosporales</taxon>
        <taxon>Massarineae</taxon>
        <taxon>Periconiaceae</taxon>
        <taxon>Periconia</taxon>
    </lineage>
</organism>
<accession>A0A2V1E7P4</accession>
<dbReference type="AlphaFoldDB" id="A0A2V1E7P4"/>
<keyword evidence="1" id="KW-0732">Signal</keyword>
<gene>
    <name evidence="2" type="ORF">DM02DRAFT_725055</name>
</gene>
<name>A0A2V1E7P4_9PLEO</name>
<protein>
    <submittedName>
        <fullName evidence="2">Uncharacterized protein</fullName>
    </submittedName>
</protein>
<sequence>MNLFRMLLLLATTLPHALSWSPPYILKGQTCGFNLHLYQRCNRDDNTSPRVDTYAKITNLTSSCPNEGPVPFPGIVVGDSYFTTDTDVENSVGWDVHHWERGRISGKDDFEMRWWYEEEVVDDGKEFKNTFFYSLNGVVYSEEGTEEGKGCEGEGWKGGEGGEMSNMEYAMKCVGNEKWKEHHRSRGLHCELPC</sequence>
<dbReference type="EMBL" id="KZ805314">
    <property type="protein sequence ID" value="PVI05330.1"/>
    <property type="molecule type" value="Genomic_DNA"/>
</dbReference>
<dbReference type="Proteomes" id="UP000244855">
    <property type="component" value="Unassembled WGS sequence"/>
</dbReference>
<reference evidence="2 3" key="1">
    <citation type="journal article" date="2018" name="Sci. Rep.">
        <title>Comparative genomics provides insights into the lifestyle and reveals functional heterogeneity of dark septate endophytic fungi.</title>
        <authorList>
            <person name="Knapp D.G."/>
            <person name="Nemeth J.B."/>
            <person name="Barry K."/>
            <person name="Hainaut M."/>
            <person name="Henrissat B."/>
            <person name="Johnson J."/>
            <person name="Kuo A."/>
            <person name="Lim J.H.P."/>
            <person name="Lipzen A."/>
            <person name="Nolan M."/>
            <person name="Ohm R.A."/>
            <person name="Tamas L."/>
            <person name="Grigoriev I.V."/>
            <person name="Spatafora J.W."/>
            <person name="Nagy L.G."/>
            <person name="Kovacs G.M."/>
        </authorList>
    </citation>
    <scope>NUCLEOTIDE SEQUENCE [LARGE SCALE GENOMIC DNA]</scope>
    <source>
        <strain evidence="2 3">DSE2036</strain>
    </source>
</reference>
<feature type="signal peptide" evidence="1">
    <location>
        <begin position="1"/>
        <end position="19"/>
    </location>
</feature>
<feature type="chain" id="PRO_5015912794" evidence="1">
    <location>
        <begin position="20"/>
        <end position="194"/>
    </location>
</feature>
<evidence type="ECO:0000313" key="2">
    <source>
        <dbReference type="EMBL" id="PVI05330.1"/>
    </source>
</evidence>
<evidence type="ECO:0000256" key="1">
    <source>
        <dbReference type="SAM" id="SignalP"/>
    </source>
</evidence>